<protein>
    <submittedName>
        <fullName evidence="3">Phage Terminase family protein</fullName>
    </submittedName>
</protein>
<evidence type="ECO:0000259" key="1">
    <source>
        <dbReference type="Pfam" id="PF03354"/>
    </source>
</evidence>
<dbReference type="EMBL" id="CVOQ01000040">
    <property type="protein sequence ID" value="CRI20751.1"/>
    <property type="molecule type" value="Genomic_DNA"/>
</dbReference>
<dbReference type="Pfam" id="PF20441">
    <property type="entry name" value="TerL_nuclease"/>
    <property type="match status" value="1"/>
</dbReference>
<dbReference type="InterPro" id="IPR046461">
    <property type="entry name" value="TerL_ATPase"/>
</dbReference>
<dbReference type="RefSeq" id="WP_000895250.1">
    <property type="nucleotide sequence ID" value="NZ_CP089497.1"/>
</dbReference>
<evidence type="ECO:0000259" key="2">
    <source>
        <dbReference type="Pfam" id="PF20441"/>
    </source>
</evidence>
<feature type="domain" description="Terminase large subunit-like ATPase" evidence="1">
    <location>
        <begin position="66"/>
        <end position="236"/>
    </location>
</feature>
<reference evidence="3 4" key="1">
    <citation type="submission" date="2015-04" db="EMBL/GenBank/DDBJ databases">
        <authorList>
            <person name="Syromyatnikov M.Y."/>
            <person name="Popov V.N."/>
        </authorList>
    </citation>
    <scope>NUCLEOTIDE SEQUENCE [LARGE SCALE GENOMIC DNA]</scope>
    <source>
        <strain evidence="3 4">AH1</strain>
    </source>
</reference>
<dbReference type="PANTHER" id="PTHR41287:SF1">
    <property type="entry name" value="PROTEIN YMFN"/>
    <property type="match status" value="1"/>
</dbReference>
<dbReference type="Pfam" id="PF03354">
    <property type="entry name" value="TerL_ATPase"/>
    <property type="match status" value="1"/>
</dbReference>
<proteinExistence type="predicted"/>
<dbReference type="Gene3D" id="3.40.50.300">
    <property type="entry name" value="P-loop containing nucleotide triphosphate hydrolases"/>
    <property type="match status" value="1"/>
</dbReference>
<feature type="domain" description="Terminase large subunit-like endonuclease" evidence="2">
    <location>
        <begin position="245"/>
        <end position="528"/>
    </location>
</feature>
<dbReference type="InterPro" id="IPR027417">
    <property type="entry name" value="P-loop_NTPase"/>
</dbReference>
<dbReference type="PANTHER" id="PTHR41287">
    <property type="match status" value="1"/>
</dbReference>
<dbReference type="InterPro" id="IPR046462">
    <property type="entry name" value="TerL_nuclease"/>
</dbReference>
<gene>
    <name evidence="3" type="ORF">BN1321_450025</name>
</gene>
<dbReference type="AlphaFoldDB" id="A0A0U1MVS2"/>
<dbReference type="Proteomes" id="UP000039437">
    <property type="component" value="Unassembled WGS sequence"/>
</dbReference>
<accession>A0A0U1MVS2</accession>
<name>A0A0U1MVS2_STAAU</name>
<dbReference type="GO" id="GO:0004519">
    <property type="term" value="F:endonuclease activity"/>
    <property type="evidence" value="ECO:0007669"/>
    <property type="project" value="InterPro"/>
</dbReference>
<evidence type="ECO:0000313" key="4">
    <source>
        <dbReference type="Proteomes" id="UP000039437"/>
    </source>
</evidence>
<sequence>MLEVNKYVKHYIDLFKEGKVLFNKERIQLIDYLEKYIFPRDDIYFDDEAIENLCNFAREFYFELDDFQKFISAFLFLYYKEDNGNFYDQFFIMGGRGVGKNGLVSVWAHYFLSDYNPINEYDISIVANTEKQAKTSFMEIYNCIERNNLDEYFRKNLKEITGRATNSKLQYHTSTPKSKDGLKDGMVVYDEIHRMEGYYVINVFGSGLGKKDNPREIFIGSNGHVRGGVIDDMLERASKILSGEVLDDNMFCFLCKIDDAKEADDPNAWEKANPQFSEPMTPYAKRLFKRVKKEHQKLSNNLKYRAEFMAKRMNFPETDLTESVATADEIYHANEEIPDLLHKTCVGGLDFGSVRDFTAVGLLFRKGDDYFWLTHSFARKEYLDKANLKPPIHEWAEKGLLTIVDEPTIDPRHVVDWFVKMRELYNIEIIVADMYKLDILRPLLEAEGFEVHGIRRPSSIHGLLAPRVESLFANNNLYWGINPLMNWYTFNVFKKVTKDGSIQYLKKDEHRRKTDGFQALIHALYKASEILTDDIDFFLDEIEFINY</sequence>
<organism evidence="3 4">
    <name type="scientific">Staphylococcus aureus</name>
    <dbReference type="NCBI Taxonomy" id="1280"/>
    <lineage>
        <taxon>Bacteria</taxon>
        <taxon>Bacillati</taxon>
        <taxon>Bacillota</taxon>
        <taxon>Bacilli</taxon>
        <taxon>Bacillales</taxon>
        <taxon>Staphylococcaceae</taxon>
        <taxon>Staphylococcus</taxon>
    </lineage>
</organism>
<dbReference type="InterPro" id="IPR005021">
    <property type="entry name" value="Terminase_largesu-like"/>
</dbReference>
<evidence type="ECO:0000313" key="3">
    <source>
        <dbReference type="EMBL" id="CRI20751.1"/>
    </source>
</evidence>